<dbReference type="Proteomes" id="UP000264146">
    <property type="component" value="Chromosome"/>
</dbReference>
<evidence type="ECO:0000313" key="3">
    <source>
        <dbReference type="Proteomes" id="UP000264146"/>
    </source>
</evidence>
<reference evidence="2" key="1">
    <citation type="submission" date="2018-06" db="EMBL/GenBank/DDBJ databases">
        <authorList>
            <consortium name="Pathogen Informatics"/>
            <person name="Doyle S."/>
        </authorList>
    </citation>
    <scope>NUCLEOTIDE SEQUENCE [LARGE SCALE GENOMIC DNA]</scope>
    <source>
        <strain evidence="2">NCTC12218</strain>
    </source>
</reference>
<evidence type="ECO:0000313" key="1">
    <source>
        <dbReference type="EMBL" id="CAD7359807.1"/>
    </source>
</evidence>
<organism evidence="2">
    <name type="scientific">Staphylococcus schleiferi</name>
    <dbReference type="NCBI Taxonomy" id="1295"/>
    <lineage>
        <taxon>Bacteria</taxon>
        <taxon>Bacillati</taxon>
        <taxon>Bacillota</taxon>
        <taxon>Bacilli</taxon>
        <taxon>Bacillales</taxon>
        <taxon>Staphylococcaceae</taxon>
        <taxon>Staphylococcus</taxon>
    </lineage>
</organism>
<name>A0A7Z7QPP7_STASC</name>
<dbReference type="AlphaFoldDB" id="A0A7Z7QPP7"/>
<dbReference type="EMBL" id="LR962863">
    <property type="protein sequence ID" value="CAD7359807.1"/>
    <property type="molecule type" value="Genomic_DNA"/>
</dbReference>
<protein>
    <submittedName>
        <fullName evidence="2">Uncharacterized protein</fullName>
    </submittedName>
</protein>
<sequence length="36" mass="4300">MSKKEEQIIKLAKQMTESELKSFIKMCKEQKLNNNK</sequence>
<accession>A0A7Z7QPP7</accession>
<dbReference type="EMBL" id="UHEF01000001">
    <property type="protein sequence ID" value="SUM88985.1"/>
    <property type="molecule type" value="Genomic_DNA"/>
</dbReference>
<proteinExistence type="predicted"/>
<evidence type="ECO:0000313" key="2">
    <source>
        <dbReference type="EMBL" id="SUM88985.1"/>
    </source>
</evidence>
<gene>
    <name evidence="2" type="ORF">NCTC12218_01469</name>
</gene>
<reference evidence="1 3" key="2">
    <citation type="submission" date="2020-11" db="EMBL/GenBank/DDBJ databases">
        <authorList>
            <consortium name="Pathogen Informatics"/>
        </authorList>
    </citation>
    <scope>NUCLEOTIDE SEQUENCE [LARGE SCALE GENOMIC DNA]</scope>
    <source>
        <strain evidence="1 3">NCTC12218</strain>
    </source>
</reference>